<dbReference type="EMBL" id="AP022597">
    <property type="protein sequence ID" value="BBY68482.1"/>
    <property type="molecule type" value="Genomic_DNA"/>
</dbReference>
<organism evidence="1 2">
    <name type="scientific">Mycobacterium paraintracellulare</name>
    <dbReference type="NCBI Taxonomy" id="1138383"/>
    <lineage>
        <taxon>Bacteria</taxon>
        <taxon>Bacillati</taxon>
        <taxon>Actinomycetota</taxon>
        <taxon>Actinomycetes</taxon>
        <taxon>Mycobacteriales</taxon>
        <taxon>Mycobacteriaceae</taxon>
        <taxon>Mycobacterium</taxon>
        <taxon>Mycobacterium avium complex (MAC)</taxon>
    </lineage>
</organism>
<dbReference type="Proteomes" id="UP000466578">
    <property type="component" value="Chromosome"/>
</dbReference>
<sequence length="66" mass="7358">MRAIPGLLSTLRRSRIIGPPLPFAARTDIRQKYPPAKPFTRVLGLNAETTRHIVVAGRLVGWISRP</sequence>
<proteinExistence type="predicted"/>
<reference evidence="1 2" key="1">
    <citation type="journal article" date="2019" name="Emerg. Microbes Infect.">
        <title>Comprehensive subspecies identification of 175 nontuberculous mycobacteria species based on 7547 genomic profiles.</title>
        <authorList>
            <person name="Matsumoto Y."/>
            <person name="Kinjo T."/>
            <person name="Motooka D."/>
            <person name="Nabeya D."/>
            <person name="Jung N."/>
            <person name="Uechi K."/>
            <person name="Horii T."/>
            <person name="Iida T."/>
            <person name="Fujita J."/>
            <person name="Nakamura S."/>
        </authorList>
    </citation>
    <scope>NUCLEOTIDE SEQUENCE [LARGE SCALE GENOMIC DNA]</scope>
    <source>
        <strain evidence="1 2">JCM 30622</strain>
    </source>
</reference>
<protein>
    <submittedName>
        <fullName evidence="1">Uncharacterized protein</fullName>
    </submittedName>
</protein>
<evidence type="ECO:0000313" key="1">
    <source>
        <dbReference type="EMBL" id="BBY68482.1"/>
    </source>
</evidence>
<name>A0ABN6AHN9_9MYCO</name>
<evidence type="ECO:0000313" key="2">
    <source>
        <dbReference type="Proteomes" id="UP000466578"/>
    </source>
</evidence>
<accession>A0ABN6AHN9</accession>
<gene>
    <name evidence="1" type="ORF">MPRI_06690</name>
</gene>
<keyword evidence="2" id="KW-1185">Reference proteome</keyword>